<dbReference type="Proteomes" id="UP000636709">
    <property type="component" value="Unassembled WGS sequence"/>
</dbReference>
<organism evidence="2 3">
    <name type="scientific">Digitaria exilis</name>
    <dbReference type="NCBI Taxonomy" id="1010633"/>
    <lineage>
        <taxon>Eukaryota</taxon>
        <taxon>Viridiplantae</taxon>
        <taxon>Streptophyta</taxon>
        <taxon>Embryophyta</taxon>
        <taxon>Tracheophyta</taxon>
        <taxon>Spermatophyta</taxon>
        <taxon>Magnoliopsida</taxon>
        <taxon>Liliopsida</taxon>
        <taxon>Poales</taxon>
        <taxon>Poaceae</taxon>
        <taxon>PACMAD clade</taxon>
        <taxon>Panicoideae</taxon>
        <taxon>Panicodae</taxon>
        <taxon>Paniceae</taxon>
        <taxon>Anthephorinae</taxon>
        <taxon>Digitaria</taxon>
    </lineage>
</organism>
<dbReference type="Pfam" id="PF13668">
    <property type="entry name" value="Ferritin_2"/>
    <property type="match status" value="1"/>
</dbReference>
<evidence type="ECO:0000256" key="1">
    <source>
        <dbReference type="SAM" id="MobiDB-lite"/>
    </source>
</evidence>
<sequence length="402" mass="43124">MHEKRRKETKNRRPARLNKTLHTTLPRAPRPWRATPTRPRHLPPVAAVPHAPTPPIYTRTDHPHLRKQLIALSSEILPAPSPATTAIVAVATAVVVLLCGGAATVARAQDMGKEWARPPYRGFFGAPGSMLPQSDVDLLEFPLNLEYLETEFFCWSALGYGLDAIDANLTGGGPPSIGGQSASLTPFVRDVATQFCYQEVGHLRGFPRPLLDISAANFGKIIEQALNATLDPPFNPYENSVNFLIASYIIPYVGLTGYVGANPKLLTPQARKVRACASLLAGLLGVESAQDAVIRTLLYERGMTRVASYGVGVAEITAHISDLRNELGRRGVKDEGLVVAPGQGPEGLTVGNVIAGDHLSLAYDRTPEEILGIVYGTGNPAQHGGFFPQGADGRIARGFLVA</sequence>
<name>A0A835ASR7_9POAL</name>
<feature type="compositionally biased region" description="Basic residues" evidence="1">
    <location>
        <begin position="1"/>
        <end position="16"/>
    </location>
</feature>
<feature type="compositionally biased region" description="Low complexity" evidence="1">
    <location>
        <begin position="23"/>
        <end position="50"/>
    </location>
</feature>
<evidence type="ECO:0000313" key="2">
    <source>
        <dbReference type="EMBL" id="KAF8667329.1"/>
    </source>
</evidence>
<proteinExistence type="predicted"/>
<dbReference type="PANTHER" id="PTHR31694:SF21">
    <property type="entry name" value="OS04G0404400 PROTEIN"/>
    <property type="match status" value="1"/>
</dbReference>
<dbReference type="PANTHER" id="PTHR31694">
    <property type="entry name" value="DESICCATION-LIKE PROTEIN"/>
    <property type="match status" value="1"/>
</dbReference>
<dbReference type="OrthoDB" id="1001765at2759"/>
<accession>A0A835ASR7</accession>
<protein>
    <recommendedName>
        <fullName evidence="4">Desiccation-related protein PCC13-62</fullName>
    </recommendedName>
</protein>
<feature type="region of interest" description="Disordered" evidence="1">
    <location>
        <begin position="1"/>
        <end position="55"/>
    </location>
</feature>
<evidence type="ECO:0008006" key="4">
    <source>
        <dbReference type="Google" id="ProtNLM"/>
    </source>
</evidence>
<evidence type="ECO:0000313" key="3">
    <source>
        <dbReference type="Proteomes" id="UP000636709"/>
    </source>
</evidence>
<comment type="caution">
    <text evidence="2">The sequence shown here is derived from an EMBL/GenBank/DDBJ whole genome shotgun (WGS) entry which is preliminary data.</text>
</comment>
<gene>
    <name evidence="2" type="ORF">HU200_053004</name>
</gene>
<keyword evidence="3" id="KW-1185">Reference proteome</keyword>
<dbReference type="AlphaFoldDB" id="A0A835ASR7"/>
<reference evidence="2" key="1">
    <citation type="submission" date="2020-07" db="EMBL/GenBank/DDBJ databases">
        <title>Genome sequence and genetic diversity analysis of an under-domesticated orphan crop, white fonio (Digitaria exilis).</title>
        <authorList>
            <person name="Bennetzen J.L."/>
            <person name="Chen S."/>
            <person name="Ma X."/>
            <person name="Wang X."/>
            <person name="Yssel A.E.J."/>
            <person name="Chaluvadi S.R."/>
            <person name="Johnson M."/>
            <person name="Gangashetty P."/>
            <person name="Hamidou F."/>
            <person name="Sanogo M.D."/>
            <person name="Zwaenepoel A."/>
            <person name="Wallace J."/>
            <person name="Van De Peer Y."/>
            <person name="Van Deynze A."/>
        </authorList>
    </citation>
    <scope>NUCLEOTIDE SEQUENCE</scope>
    <source>
        <tissue evidence="2">Leaves</tissue>
    </source>
</reference>
<dbReference type="EMBL" id="JACEFO010002300">
    <property type="protein sequence ID" value="KAF8667329.1"/>
    <property type="molecule type" value="Genomic_DNA"/>
</dbReference>
<dbReference type="InterPro" id="IPR052965">
    <property type="entry name" value="Pigment-catalase-like"/>
</dbReference>